<accession>A0A1I7ZV30</accession>
<dbReference type="Proteomes" id="UP000095287">
    <property type="component" value="Unplaced"/>
</dbReference>
<evidence type="ECO:0000313" key="1">
    <source>
        <dbReference type="Proteomes" id="UP000095287"/>
    </source>
</evidence>
<dbReference type="WBParaSite" id="L893_g2991.t1">
    <property type="protein sequence ID" value="L893_g2991.t1"/>
    <property type="gene ID" value="L893_g2991"/>
</dbReference>
<reference evidence="2" key="1">
    <citation type="submission" date="2016-11" db="UniProtKB">
        <authorList>
            <consortium name="WormBaseParasite"/>
        </authorList>
    </citation>
    <scope>IDENTIFICATION</scope>
</reference>
<protein>
    <submittedName>
        <fullName evidence="2">Uncharacterized protein</fullName>
    </submittedName>
</protein>
<sequence>MTTLELLDETTGMSRGQCGNLPSHLARPLQKLSGVEKSLLPHSYKINTVVRTVLDNNFVVGGLKPRASMDAKIDTRRRQTWTRTKTRQRHGHCLCFCLAKALRRVSAKSHSRIDLIHIADGARGIVAAKRKPPMMATVASNSMRDHIIRFA</sequence>
<dbReference type="AlphaFoldDB" id="A0A1I7ZV30"/>
<proteinExistence type="predicted"/>
<keyword evidence="1" id="KW-1185">Reference proteome</keyword>
<evidence type="ECO:0000313" key="2">
    <source>
        <dbReference type="WBParaSite" id="L893_g2991.t1"/>
    </source>
</evidence>
<organism evidence="1 2">
    <name type="scientific">Steinernema glaseri</name>
    <dbReference type="NCBI Taxonomy" id="37863"/>
    <lineage>
        <taxon>Eukaryota</taxon>
        <taxon>Metazoa</taxon>
        <taxon>Ecdysozoa</taxon>
        <taxon>Nematoda</taxon>
        <taxon>Chromadorea</taxon>
        <taxon>Rhabditida</taxon>
        <taxon>Tylenchina</taxon>
        <taxon>Panagrolaimomorpha</taxon>
        <taxon>Strongyloidoidea</taxon>
        <taxon>Steinernematidae</taxon>
        <taxon>Steinernema</taxon>
    </lineage>
</organism>
<name>A0A1I7ZV30_9BILA</name>